<dbReference type="Gene3D" id="3.90.550.10">
    <property type="entry name" value="Spore Coat Polysaccharide Biosynthesis Protein SpsA, Chain A"/>
    <property type="match status" value="1"/>
</dbReference>
<evidence type="ECO:0000313" key="2">
    <source>
        <dbReference type="EMBL" id="QJA81191.1"/>
    </source>
</evidence>
<name>A0A6M3J951_9ZZZZ</name>
<dbReference type="SUPFAM" id="SSF53448">
    <property type="entry name" value="Nucleotide-diphospho-sugar transferases"/>
    <property type="match status" value="1"/>
</dbReference>
<gene>
    <name evidence="2" type="ORF">MM415A00570_0002</name>
    <name evidence="1" type="ORF">MM415B00353_0057</name>
</gene>
<dbReference type="EMBL" id="MT142451">
    <property type="protein sequence ID" value="QJA81191.1"/>
    <property type="molecule type" value="Genomic_DNA"/>
</dbReference>
<protein>
    <recommendedName>
        <fullName evidence="3">Glycosyltransferase</fullName>
    </recommendedName>
</protein>
<proteinExistence type="predicted"/>
<reference evidence="1" key="1">
    <citation type="submission" date="2020-03" db="EMBL/GenBank/DDBJ databases">
        <title>The deep terrestrial virosphere.</title>
        <authorList>
            <person name="Holmfeldt K."/>
            <person name="Nilsson E."/>
            <person name="Simone D."/>
            <person name="Lopez-Fernandez M."/>
            <person name="Wu X."/>
            <person name="de Brujin I."/>
            <person name="Lundin D."/>
            <person name="Andersson A."/>
            <person name="Bertilsson S."/>
            <person name="Dopson M."/>
        </authorList>
    </citation>
    <scope>NUCLEOTIDE SEQUENCE</scope>
    <source>
        <strain evidence="2">MM415A00570</strain>
        <strain evidence="1">MM415B00353</strain>
    </source>
</reference>
<accession>A0A6M3J951</accession>
<evidence type="ECO:0008006" key="3">
    <source>
        <dbReference type="Google" id="ProtNLM"/>
    </source>
</evidence>
<dbReference type="AlphaFoldDB" id="A0A6M3J951"/>
<sequence length="211" mass="25211">MDREHQKIFIGICNSQKEVPASFFWSFINIDCPYKIEVSRSTHPWDVVRNNNLIKSFLESQNDIFVKMDIDQEYPKDYFLEMIPLVKKYKVVSPLIFDRWQQNRFMPLAFNKYSTNGYGWEKWDINGKTGIHEVPYTHTNNFYSREVLEKISPPWYEAFLSDDGLNRRNHVDYTFLDKLKSSGYPIYLNLDVVVKHDGIGREEYARENRDN</sequence>
<dbReference type="InterPro" id="IPR029044">
    <property type="entry name" value="Nucleotide-diphossugar_trans"/>
</dbReference>
<evidence type="ECO:0000313" key="1">
    <source>
        <dbReference type="EMBL" id="QJA66410.1"/>
    </source>
</evidence>
<dbReference type="EMBL" id="MT141554">
    <property type="protein sequence ID" value="QJA66410.1"/>
    <property type="molecule type" value="Genomic_DNA"/>
</dbReference>
<organism evidence="1">
    <name type="scientific">viral metagenome</name>
    <dbReference type="NCBI Taxonomy" id="1070528"/>
    <lineage>
        <taxon>unclassified sequences</taxon>
        <taxon>metagenomes</taxon>
        <taxon>organismal metagenomes</taxon>
    </lineage>
</organism>